<feature type="chain" id="PRO_5003784575" evidence="1">
    <location>
        <begin position="19"/>
        <end position="256"/>
    </location>
</feature>
<dbReference type="AlphaFoldDB" id="J5R9V1"/>
<name>J5R9V1_TRIAS</name>
<proteinExistence type="predicted"/>
<reference evidence="2 3" key="1">
    <citation type="journal article" date="2012" name="Eukaryot. Cell">
        <title>Draft genome sequence of CBS 2479, the standard type strain of Trichosporon asahii.</title>
        <authorList>
            <person name="Yang R.Y."/>
            <person name="Li H.T."/>
            <person name="Zhu H."/>
            <person name="Zhou G.P."/>
            <person name="Wang M."/>
            <person name="Wang L."/>
        </authorList>
    </citation>
    <scope>NUCLEOTIDE SEQUENCE [LARGE SCALE GENOMIC DNA]</scope>
    <source>
        <strain evidence="3">ATCC 90039 / CBS 2479 / JCM 2466 / KCTC 7840 / NCYC 2677 / UAMH 7654</strain>
    </source>
</reference>
<dbReference type="VEuPathDB" id="FungiDB:A1Q1_07430"/>
<dbReference type="RefSeq" id="XP_014183141.1">
    <property type="nucleotide sequence ID" value="XM_014327666.1"/>
</dbReference>
<comment type="caution">
    <text evidence="2">The sequence shown here is derived from an EMBL/GenBank/DDBJ whole genome shotgun (WGS) entry which is preliminary data.</text>
</comment>
<organism evidence="2 3">
    <name type="scientific">Trichosporon asahii var. asahii (strain ATCC 90039 / CBS 2479 / JCM 2466 / KCTC 7840 / NBRC 103889/ NCYC 2677 / UAMH 7654)</name>
    <name type="common">Yeast</name>
    <dbReference type="NCBI Taxonomy" id="1186058"/>
    <lineage>
        <taxon>Eukaryota</taxon>
        <taxon>Fungi</taxon>
        <taxon>Dikarya</taxon>
        <taxon>Basidiomycota</taxon>
        <taxon>Agaricomycotina</taxon>
        <taxon>Tremellomycetes</taxon>
        <taxon>Trichosporonales</taxon>
        <taxon>Trichosporonaceae</taxon>
        <taxon>Trichosporon</taxon>
    </lineage>
</organism>
<feature type="signal peptide" evidence="1">
    <location>
        <begin position="1"/>
        <end position="18"/>
    </location>
</feature>
<dbReference type="HOGENOM" id="CLU_1086605_0_0_1"/>
<dbReference type="Proteomes" id="UP000002748">
    <property type="component" value="Unassembled WGS sequence"/>
</dbReference>
<gene>
    <name evidence="2" type="ORF">A1Q1_07430</name>
</gene>
<dbReference type="EMBL" id="ALBS01000057">
    <property type="protein sequence ID" value="EJT51458.1"/>
    <property type="molecule type" value="Genomic_DNA"/>
</dbReference>
<accession>J5R9V1</accession>
<evidence type="ECO:0000256" key="1">
    <source>
        <dbReference type="SAM" id="SignalP"/>
    </source>
</evidence>
<dbReference type="GeneID" id="25990942"/>
<sequence>MLVVPLLPLAVAAGVVVASDVQQHFSFLSPTLDFAGDWETNNLNAFTQGGNVSVAVAGSGITFMAMSDVMSILVNGSQPAIPTNISKEYAEISHLPYGWYEFTLVSKGNCTFKSVRAISDGERWAVNDTEPVNVVNASSVTTTGEWNKGTNRFSTNSTDAGLHIDVPIGTTMVELLVDVPSAPFGGFDVCISPPPPLSPAFETFMPNLQPADIQLMIGQLNVPVYSVLLDPGAKYSVSISITSTNLWAVSNVKFYP</sequence>
<evidence type="ECO:0000313" key="3">
    <source>
        <dbReference type="Proteomes" id="UP000002748"/>
    </source>
</evidence>
<keyword evidence="1" id="KW-0732">Signal</keyword>
<protein>
    <submittedName>
        <fullName evidence="2">Uncharacterized protein</fullName>
    </submittedName>
</protein>
<evidence type="ECO:0000313" key="2">
    <source>
        <dbReference type="EMBL" id="EJT51458.1"/>
    </source>
</evidence>
<dbReference type="KEGG" id="tasa:A1Q1_07430"/>